<dbReference type="InterPro" id="IPR018020">
    <property type="entry name" value="OHCU_decarboxylase"/>
</dbReference>
<dbReference type="SUPFAM" id="SSF158694">
    <property type="entry name" value="UraD-Like"/>
    <property type="match status" value="1"/>
</dbReference>
<evidence type="ECO:0000313" key="8">
    <source>
        <dbReference type="EMBL" id="QPS07842.1"/>
    </source>
</evidence>
<comment type="pathway">
    <text evidence="2">Purine metabolism; urate degradation; (S)-allantoin from urate: step 3/3.</text>
</comment>
<evidence type="ECO:0000313" key="9">
    <source>
        <dbReference type="Proteomes" id="UP000594778"/>
    </source>
</evidence>
<name>A0A7T2VZ26_DELAC</name>
<dbReference type="NCBIfam" id="TIGR03164">
    <property type="entry name" value="UHCUDC"/>
    <property type="match status" value="1"/>
</dbReference>
<evidence type="ECO:0000256" key="6">
    <source>
        <dbReference type="ARBA" id="ARBA00023239"/>
    </source>
</evidence>
<feature type="domain" description="Oxo-4-hydroxy-4-carboxy-5-ureidoimidazoline decarboxylase" evidence="7">
    <location>
        <begin position="15"/>
        <end position="171"/>
    </location>
</feature>
<comment type="catalytic activity">
    <reaction evidence="1">
        <text>5-hydroxy-2-oxo-4-ureido-2,5-dihydro-1H-imidazole-5-carboxylate + H(+) = (S)-allantoin + CO2</text>
        <dbReference type="Rhea" id="RHEA:26301"/>
        <dbReference type="ChEBI" id="CHEBI:15378"/>
        <dbReference type="ChEBI" id="CHEBI:15678"/>
        <dbReference type="ChEBI" id="CHEBI:16526"/>
        <dbReference type="ChEBI" id="CHEBI:58639"/>
        <dbReference type="EC" id="4.1.1.97"/>
    </reaction>
</comment>
<dbReference type="Proteomes" id="UP000594778">
    <property type="component" value="Chromosome"/>
</dbReference>
<sequence>MTTTTPSSPSLSELNAMAPQAFVAALAEVFEYAPWVAETAQRQRPFASVEALHRSMLMAVRSRPLDQVVQFLCGHPELSAGAVHSGTLTSDSLQEQQSAGLGELPSEQAELLARLNRSYRSRHGFPFIACVRHYTRAGLFAELASRTERETEQEFAEALRQIGFISGLRLAQRVGADTALVE</sequence>
<organism evidence="8 9">
    <name type="scientific">Delftia acidovorans</name>
    <name type="common">Pseudomonas acidovorans</name>
    <name type="synonym">Comamonas acidovorans</name>
    <dbReference type="NCBI Taxonomy" id="80866"/>
    <lineage>
        <taxon>Bacteria</taxon>
        <taxon>Pseudomonadati</taxon>
        <taxon>Pseudomonadota</taxon>
        <taxon>Betaproteobacteria</taxon>
        <taxon>Burkholderiales</taxon>
        <taxon>Comamonadaceae</taxon>
        <taxon>Delftia</taxon>
    </lineage>
</organism>
<proteinExistence type="predicted"/>
<reference evidence="8 9" key="1">
    <citation type="submission" date="2020-12" db="EMBL/GenBank/DDBJ databases">
        <title>FDA dAtabase for Regulatory Grade micrObial Sequences (FDA-ARGOS): Supporting development and validation of Infectious Disease Dx tests.</title>
        <authorList>
            <person name="Sproer C."/>
            <person name="Gronow S."/>
            <person name="Severitt S."/>
            <person name="Schroder I."/>
            <person name="Tallon L."/>
            <person name="Sadzewicz L."/>
            <person name="Zhao X."/>
            <person name="Boylan J."/>
            <person name="Ott S."/>
            <person name="Bowen H."/>
            <person name="Vavikolanu K."/>
            <person name="Mehta A."/>
            <person name="Aluvathingal J."/>
            <person name="Nadendla S."/>
            <person name="Lowell S."/>
            <person name="Myers T."/>
            <person name="Yan Y."/>
            <person name="Sichtig H."/>
        </authorList>
    </citation>
    <scope>NUCLEOTIDE SEQUENCE [LARGE SCALE GENOMIC DNA]</scope>
    <source>
        <strain evidence="8 9">FDAARGOS_909</strain>
    </source>
</reference>
<evidence type="ECO:0000256" key="4">
    <source>
        <dbReference type="ARBA" id="ARBA00022631"/>
    </source>
</evidence>
<evidence type="ECO:0000256" key="1">
    <source>
        <dbReference type="ARBA" id="ARBA00001163"/>
    </source>
</evidence>
<evidence type="ECO:0000259" key="7">
    <source>
        <dbReference type="Pfam" id="PF09349"/>
    </source>
</evidence>
<dbReference type="GO" id="GO:0000255">
    <property type="term" value="P:allantoin metabolic process"/>
    <property type="evidence" value="ECO:0007669"/>
    <property type="project" value="InterPro"/>
</dbReference>
<dbReference type="UniPathway" id="UPA00394">
    <property type="reaction ID" value="UER00652"/>
</dbReference>
<evidence type="ECO:0000256" key="5">
    <source>
        <dbReference type="ARBA" id="ARBA00022793"/>
    </source>
</evidence>
<gene>
    <name evidence="8" type="primary">uraD</name>
    <name evidence="8" type="ORF">I6G66_26835</name>
</gene>
<dbReference type="EMBL" id="CP065668">
    <property type="protein sequence ID" value="QPS07842.1"/>
    <property type="molecule type" value="Genomic_DNA"/>
</dbReference>
<dbReference type="AlphaFoldDB" id="A0A7T2VZ26"/>
<dbReference type="InterPro" id="IPR017580">
    <property type="entry name" value="OHCU_decarboxylase-1"/>
</dbReference>
<dbReference type="InterPro" id="IPR036778">
    <property type="entry name" value="OHCU_decarboxylase_sf"/>
</dbReference>
<evidence type="ECO:0000256" key="3">
    <source>
        <dbReference type="ARBA" id="ARBA00012257"/>
    </source>
</evidence>
<dbReference type="RefSeq" id="WP_183019944.1">
    <property type="nucleotide sequence ID" value="NZ_CP065668.1"/>
</dbReference>
<dbReference type="GO" id="GO:0051997">
    <property type="term" value="F:2-oxo-4-hydroxy-4-carboxy-5-ureidoimidazoline decarboxylase activity"/>
    <property type="evidence" value="ECO:0007669"/>
    <property type="project" value="UniProtKB-EC"/>
</dbReference>
<keyword evidence="4" id="KW-0659">Purine metabolism</keyword>
<dbReference type="GO" id="GO:0019628">
    <property type="term" value="P:urate catabolic process"/>
    <property type="evidence" value="ECO:0007669"/>
    <property type="project" value="UniProtKB-UniPathway"/>
</dbReference>
<keyword evidence="5" id="KW-0210">Decarboxylase</keyword>
<evidence type="ECO:0000256" key="2">
    <source>
        <dbReference type="ARBA" id="ARBA00004754"/>
    </source>
</evidence>
<dbReference type="PANTHER" id="PTHR43466">
    <property type="entry name" value="2-OXO-4-HYDROXY-4-CARBOXY-5-UREIDOIMIDAZOLINE DECARBOXYLASE-RELATED"/>
    <property type="match status" value="1"/>
</dbReference>
<protein>
    <recommendedName>
        <fullName evidence="3">2-oxo-4-hydroxy-4-carboxy-5-ureidoimidazoline decarboxylase</fullName>
        <ecNumber evidence="3">4.1.1.97</ecNumber>
    </recommendedName>
</protein>
<dbReference type="PANTHER" id="PTHR43466:SF1">
    <property type="entry name" value="2-OXO-4-HYDROXY-4-CARBOXY-5-UREIDOIMIDAZOLINE DECARBOXYLASE-RELATED"/>
    <property type="match status" value="1"/>
</dbReference>
<keyword evidence="6 8" id="KW-0456">Lyase</keyword>
<dbReference type="Gene3D" id="1.10.3330.10">
    <property type="entry name" value="Oxo-4-hydroxy-4-carboxy-5-ureidoimidazoline decarboxylase"/>
    <property type="match status" value="1"/>
</dbReference>
<accession>A0A7T2VZ26</accession>
<dbReference type="Pfam" id="PF09349">
    <property type="entry name" value="OHCU_decarbox"/>
    <property type="match status" value="1"/>
</dbReference>
<dbReference type="GO" id="GO:0006144">
    <property type="term" value="P:purine nucleobase metabolic process"/>
    <property type="evidence" value="ECO:0007669"/>
    <property type="project" value="UniProtKB-KW"/>
</dbReference>
<dbReference type="EC" id="4.1.1.97" evidence="3"/>